<dbReference type="InParanoid" id="A2FGK0"/>
<keyword evidence="1" id="KW-1133">Transmembrane helix</keyword>
<evidence type="ECO:0000313" key="3">
    <source>
        <dbReference type="Proteomes" id="UP000001542"/>
    </source>
</evidence>
<feature type="transmembrane region" description="Helical" evidence="1">
    <location>
        <begin position="774"/>
        <end position="797"/>
    </location>
</feature>
<accession>A2FGK0</accession>
<dbReference type="Proteomes" id="UP000001542">
    <property type="component" value="Unassembled WGS sequence"/>
</dbReference>
<evidence type="ECO:0000313" key="2">
    <source>
        <dbReference type="EMBL" id="EAX95966.1"/>
    </source>
</evidence>
<reference evidence="2" key="2">
    <citation type="journal article" date="2007" name="Science">
        <title>Draft genome sequence of the sexually transmitted pathogen Trichomonas vaginalis.</title>
        <authorList>
            <person name="Carlton J.M."/>
            <person name="Hirt R.P."/>
            <person name="Silva J.C."/>
            <person name="Delcher A.L."/>
            <person name="Schatz M."/>
            <person name="Zhao Q."/>
            <person name="Wortman J.R."/>
            <person name="Bidwell S.L."/>
            <person name="Alsmark U.C.M."/>
            <person name="Besteiro S."/>
            <person name="Sicheritz-Ponten T."/>
            <person name="Noel C.J."/>
            <person name="Dacks J.B."/>
            <person name="Foster P.G."/>
            <person name="Simillion C."/>
            <person name="Van de Peer Y."/>
            <person name="Miranda-Saavedra D."/>
            <person name="Barton G.J."/>
            <person name="Westrop G.D."/>
            <person name="Mueller S."/>
            <person name="Dessi D."/>
            <person name="Fiori P.L."/>
            <person name="Ren Q."/>
            <person name="Paulsen I."/>
            <person name="Zhang H."/>
            <person name="Bastida-Corcuera F.D."/>
            <person name="Simoes-Barbosa A."/>
            <person name="Brown M.T."/>
            <person name="Hayes R.D."/>
            <person name="Mukherjee M."/>
            <person name="Okumura C.Y."/>
            <person name="Schneider R."/>
            <person name="Smith A.J."/>
            <person name="Vanacova S."/>
            <person name="Villalvazo M."/>
            <person name="Haas B.J."/>
            <person name="Pertea M."/>
            <person name="Feldblyum T.V."/>
            <person name="Utterback T.R."/>
            <person name="Shu C.L."/>
            <person name="Osoegawa K."/>
            <person name="de Jong P.J."/>
            <person name="Hrdy I."/>
            <person name="Horvathova L."/>
            <person name="Zubacova Z."/>
            <person name="Dolezal P."/>
            <person name="Malik S.B."/>
            <person name="Logsdon J.M. Jr."/>
            <person name="Henze K."/>
            <person name="Gupta A."/>
            <person name="Wang C.C."/>
            <person name="Dunne R.L."/>
            <person name="Upcroft J.A."/>
            <person name="Upcroft P."/>
            <person name="White O."/>
            <person name="Salzberg S.L."/>
            <person name="Tang P."/>
            <person name="Chiu C.-H."/>
            <person name="Lee Y.-S."/>
            <person name="Embley T.M."/>
            <person name="Coombs G.H."/>
            <person name="Mottram J.C."/>
            <person name="Tachezy J."/>
            <person name="Fraser-Liggett C.M."/>
            <person name="Johnson P.J."/>
        </authorList>
    </citation>
    <scope>NUCLEOTIDE SEQUENCE [LARGE SCALE GENOMIC DNA]</scope>
    <source>
        <strain evidence="2">G3</strain>
    </source>
</reference>
<dbReference type="VEuPathDB" id="TrichDB:TVAG_114770"/>
<keyword evidence="1" id="KW-0812">Transmembrane</keyword>
<name>A2FGK0_TRIV3</name>
<gene>
    <name evidence="2" type="ORF">TVAG_114770</name>
</gene>
<evidence type="ECO:0000256" key="1">
    <source>
        <dbReference type="SAM" id="Phobius"/>
    </source>
</evidence>
<protein>
    <submittedName>
        <fullName evidence="2">Uncharacterized protein</fullName>
    </submittedName>
</protein>
<dbReference type="AlphaFoldDB" id="A2FGK0"/>
<reference evidence="2" key="1">
    <citation type="submission" date="2006-10" db="EMBL/GenBank/DDBJ databases">
        <authorList>
            <person name="Amadeo P."/>
            <person name="Zhao Q."/>
            <person name="Wortman J."/>
            <person name="Fraser-Liggett C."/>
            <person name="Carlton J."/>
        </authorList>
    </citation>
    <scope>NUCLEOTIDE SEQUENCE</scope>
    <source>
        <strain evidence="2">G3</strain>
    </source>
</reference>
<keyword evidence="3" id="KW-1185">Reference proteome</keyword>
<dbReference type="VEuPathDB" id="TrichDB:TVAGG3_0037140"/>
<keyword evidence="1" id="KW-0472">Membrane</keyword>
<dbReference type="EMBL" id="DS113780">
    <property type="protein sequence ID" value="EAX95966.1"/>
    <property type="molecule type" value="Genomic_DNA"/>
</dbReference>
<proteinExistence type="predicted"/>
<sequence length="823" mass="93747">MTNEETVQNTYSVDFDNFSDETIHFVELTQAIDTFKVDNIVNDTVIRLEGQNIRIISRSRSISINIHIIRNITFKFQLKPSIQIEFLGRFISTLLLNSMFLFKCEGDTIFNIPATPWMNSTSNIVIDSYGFLTINTNCSNLPISIYQMLDNEINIYFNGRTLNINGEIDTRTAVTFNSQFPDSKLYINFLMIFESDVMIGGNVHNSFIDSYKTSANCVNAPLCSLKVNKFYIEEHTQMIAYEININKLTIDWYSTNQTKQFLVSENLHIDSIIIQDNSNQLSSFIPLAKTKNKDLISETYIHTSTKGFNFISNQPIYQQSNETVGLILERQSSLFYITIVITEANSTLYPLAFQIKLKELHKIHDALSFSYEPLTIEIKGKYTEPIVLENLSSYCVELRIISSSKSDVIFLGEYPKTNILFTNVNLLSNSNKFINSPEIAIVNSKLVGNFSIQGKFVFIHNSSELNLYDITANELSINYKSNYTIIAKSYIEYRDSYINITKINDVIKMKRIGEGILTQIDIPHVDIVLNGINHIKEFSKFDNLHLSDGITSLSPNISVNSFHSSGRVTIFPDYTFNEDSSVSIYSGIIESSVPKTFKIKNLSVVNTDLSLTNVTFVPENFVISGSSDNYEHNISCRSIVINQDSHASLNSLNDFCDIIFNYSIYQTGYLFVHNITQSSECNVTAHFINNDIRDQVFYNDVWDNFSIDVLCSDIFNVHYIDAIFSSFHWNFNSSTSYFDMSIQNKSSQTCISIVRRTDTPENSDKHVSNNIIKIIIIAVCISIGLAVITTVTIIIVLRHRKLHDIERFMSETPTSTLLGKPKF</sequence>
<organism evidence="2 3">
    <name type="scientific">Trichomonas vaginalis (strain ATCC PRA-98 / G3)</name>
    <dbReference type="NCBI Taxonomy" id="412133"/>
    <lineage>
        <taxon>Eukaryota</taxon>
        <taxon>Metamonada</taxon>
        <taxon>Parabasalia</taxon>
        <taxon>Trichomonadida</taxon>
        <taxon>Trichomonadidae</taxon>
        <taxon>Trichomonas</taxon>
    </lineage>
</organism>